<evidence type="ECO:0000313" key="2">
    <source>
        <dbReference type="EMBL" id="KAB7513753.1"/>
    </source>
</evidence>
<proteinExistence type="predicted"/>
<reference evidence="4 5" key="1">
    <citation type="submission" date="2019-10" db="EMBL/GenBank/DDBJ databases">
        <title>Unraveling microbial dark matter from salterns through culturing: the case of the genus Halosegnis.</title>
        <authorList>
            <person name="Duran-Viseras A."/>
            <person name="Andrei A.-S."/>
            <person name="Vera-Gargallo B."/>
            <person name="Ghai R."/>
            <person name="Sanchez-Porro C."/>
            <person name="Ventosa A."/>
        </authorList>
    </citation>
    <scope>NUCLEOTIDE SEQUENCE [LARGE SCALE GENOMIC DNA]</scope>
    <source>
        <strain evidence="3 4">F17-44</strain>
        <strain evidence="2 5">F18-79</strain>
    </source>
</reference>
<accession>A0A5N5U6H0</accession>
<comment type="caution">
    <text evidence="2">The sequence shown here is derived from an EMBL/GenBank/DDBJ whole genome shotgun (WGS) entry which is preliminary data.</text>
</comment>
<dbReference type="Proteomes" id="UP000326865">
    <property type="component" value="Unassembled WGS sequence"/>
</dbReference>
<evidence type="ECO:0000313" key="5">
    <source>
        <dbReference type="Proteomes" id="UP000326865"/>
    </source>
</evidence>
<name>A0A5N5U5D9_9EURY</name>
<accession>A0A5N5U5D9</accession>
<sequence length="91" mass="10099">MSEPEEASEYEPIVGIAVDGEVVAKVAAKSEVLMSELEEQIAGRMLFKTFDPNDAGTSTTMTVEEIKDFEPEIQQSTRDGDWEEVDLSELE</sequence>
<keyword evidence="5" id="KW-1185">Reference proteome</keyword>
<protein>
    <submittedName>
        <fullName evidence="2">Uncharacterized protein</fullName>
    </submittedName>
</protein>
<organism evidence="2 5">
    <name type="scientific">Halosegnis rubeus</name>
    <dbReference type="NCBI Taxonomy" id="2212850"/>
    <lineage>
        <taxon>Archaea</taxon>
        <taxon>Methanobacteriati</taxon>
        <taxon>Methanobacteriota</taxon>
        <taxon>Stenosarchaea group</taxon>
        <taxon>Halobacteria</taxon>
        <taxon>Halobacteriales</taxon>
        <taxon>Natronomonadaceae</taxon>
        <taxon>Halosegnis</taxon>
    </lineage>
</organism>
<dbReference type="Proteomes" id="UP000326302">
    <property type="component" value="Unassembled WGS sequence"/>
</dbReference>
<evidence type="ECO:0000313" key="4">
    <source>
        <dbReference type="Proteomes" id="UP000326302"/>
    </source>
</evidence>
<dbReference type="RefSeq" id="WP_152120491.1">
    <property type="nucleotide sequence ID" value="NZ_QJOW01000004.1"/>
</dbReference>
<gene>
    <name evidence="2" type="ORF">DM867_08045</name>
    <name evidence="3" type="ORF">DMP03_09700</name>
</gene>
<dbReference type="EMBL" id="QKKZ01000003">
    <property type="protein sequence ID" value="KAB7513753.1"/>
    <property type="molecule type" value="Genomic_DNA"/>
</dbReference>
<dbReference type="EMBL" id="QJOW01000004">
    <property type="protein sequence ID" value="KAB7514154.1"/>
    <property type="molecule type" value="Genomic_DNA"/>
</dbReference>
<evidence type="ECO:0000313" key="3">
    <source>
        <dbReference type="EMBL" id="KAB7514154.1"/>
    </source>
</evidence>
<evidence type="ECO:0000256" key="1">
    <source>
        <dbReference type="SAM" id="MobiDB-lite"/>
    </source>
</evidence>
<dbReference type="AlphaFoldDB" id="A0A5N5U5D9"/>
<feature type="compositionally biased region" description="Acidic residues" evidence="1">
    <location>
        <begin position="81"/>
        <end position="91"/>
    </location>
</feature>
<feature type="region of interest" description="Disordered" evidence="1">
    <location>
        <begin position="71"/>
        <end position="91"/>
    </location>
</feature>